<evidence type="ECO:0000259" key="8">
    <source>
        <dbReference type="Pfam" id="PF20684"/>
    </source>
</evidence>
<dbReference type="InterPro" id="IPR049326">
    <property type="entry name" value="Rhodopsin_dom_fungi"/>
</dbReference>
<keyword evidence="4 7" id="KW-0472">Membrane</keyword>
<dbReference type="AlphaFoldDB" id="A0A7C8M5V1"/>
<feature type="domain" description="Rhodopsin" evidence="8">
    <location>
        <begin position="28"/>
        <end position="286"/>
    </location>
</feature>
<dbReference type="GO" id="GO:0016020">
    <property type="term" value="C:membrane"/>
    <property type="evidence" value="ECO:0007669"/>
    <property type="project" value="UniProtKB-SubCell"/>
</dbReference>
<reference evidence="9 10" key="1">
    <citation type="submission" date="2020-01" db="EMBL/GenBank/DDBJ databases">
        <authorList>
            <consortium name="DOE Joint Genome Institute"/>
            <person name="Haridas S."/>
            <person name="Albert R."/>
            <person name="Binder M."/>
            <person name="Bloem J."/>
            <person name="Labutti K."/>
            <person name="Salamov A."/>
            <person name="Andreopoulos B."/>
            <person name="Baker S.E."/>
            <person name="Barry K."/>
            <person name="Bills G."/>
            <person name="Bluhm B.H."/>
            <person name="Cannon C."/>
            <person name="Castanera R."/>
            <person name="Culley D.E."/>
            <person name="Daum C."/>
            <person name="Ezra D."/>
            <person name="Gonzalez J.B."/>
            <person name="Henrissat B."/>
            <person name="Kuo A."/>
            <person name="Liang C."/>
            <person name="Lipzen A."/>
            <person name="Lutzoni F."/>
            <person name="Magnuson J."/>
            <person name="Mondo S."/>
            <person name="Nolan M."/>
            <person name="Ohm R."/>
            <person name="Pangilinan J."/>
            <person name="Park H.-J.H."/>
            <person name="Ramirez L."/>
            <person name="Alfaro M."/>
            <person name="Sun H."/>
            <person name="Tritt A."/>
            <person name="Yoshinaga Y."/>
            <person name="Zwiers L.-H.L."/>
            <person name="Turgeon B.G."/>
            <person name="Goodwin S.B."/>
            <person name="Spatafora J.W."/>
            <person name="Crous P.W."/>
            <person name="Grigoriev I.V."/>
        </authorList>
    </citation>
    <scope>NUCLEOTIDE SEQUENCE [LARGE SCALE GENOMIC DNA]</scope>
    <source>
        <strain evidence="9 10">CBS 611.86</strain>
    </source>
</reference>
<protein>
    <recommendedName>
        <fullName evidence="8">Rhodopsin domain-containing protein</fullName>
    </recommendedName>
</protein>
<evidence type="ECO:0000256" key="1">
    <source>
        <dbReference type="ARBA" id="ARBA00004141"/>
    </source>
</evidence>
<evidence type="ECO:0000256" key="7">
    <source>
        <dbReference type="SAM" id="Phobius"/>
    </source>
</evidence>
<evidence type="ECO:0000256" key="3">
    <source>
        <dbReference type="ARBA" id="ARBA00022989"/>
    </source>
</evidence>
<keyword evidence="3 7" id="KW-1133">Transmembrane helix</keyword>
<comment type="subcellular location">
    <subcellularLocation>
        <location evidence="1">Membrane</location>
        <topology evidence="1">Multi-pass membrane protein</topology>
    </subcellularLocation>
</comment>
<comment type="similarity">
    <text evidence="5">Belongs to the SAT4 family.</text>
</comment>
<comment type="caution">
    <text evidence="9">The sequence shown here is derived from an EMBL/GenBank/DDBJ whole genome shotgun (WGS) entry which is preliminary data.</text>
</comment>
<feature type="transmembrane region" description="Helical" evidence="7">
    <location>
        <begin position="222"/>
        <end position="247"/>
    </location>
</feature>
<feature type="transmembrane region" description="Helical" evidence="7">
    <location>
        <begin position="12"/>
        <end position="31"/>
    </location>
</feature>
<evidence type="ECO:0000313" key="10">
    <source>
        <dbReference type="Proteomes" id="UP000481861"/>
    </source>
</evidence>
<evidence type="ECO:0000313" key="9">
    <source>
        <dbReference type="EMBL" id="KAF2871500.1"/>
    </source>
</evidence>
<feature type="region of interest" description="Disordered" evidence="6">
    <location>
        <begin position="378"/>
        <end position="403"/>
    </location>
</feature>
<dbReference type="PANTHER" id="PTHR33048">
    <property type="entry name" value="PTH11-LIKE INTEGRAL MEMBRANE PROTEIN (AFU_ORTHOLOGUE AFUA_5G11245)"/>
    <property type="match status" value="1"/>
</dbReference>
<dbReference type="PANTHER" id="PTHR33048:SF123">
    <property type="entry name" value="INTEGRAL MEMBRANE PROTEIN"/>
    <property type="match status" value="1"/>
</dbReference>
<evidence type="ECO:0000256" key="4">
    <source>
        <dbReference type="ARBA" id="ARBA00023136"/>
    </source>
</evidence>
<organism evidence="9 10">
    <name type="scientific">Massariosphaeria phaeospora</name>
    <dbReference type="NCBI Taxonomy" id="100035"/>
    <lineage>
        <taxon>Eukaryota</taxon>
        <taxon>Fungi</taxon>
        <taxon>Dikarya</taxon>
        <taxon>Ascomycota</taxon>
        <taxon>Pezizomycotina</taxon>
        <taxon>Dothideomycetes</taxon>
        <taxon>Pleosporomycetidae</taxon>
        <taxon>Pleosporales</taxon>
        <taxon>Pleosporales incertae sedis</taxon>
        <taxon>Massariosphaeria</taxon>
    </lineage>
</organism>
<evidence type="ECO:0000256" key="2">
    <source>
        <dbReference type="ARBA" id="ARBA00022692"/>
    </source>
</evidence>
<evidence type="ECO:0000256" key="5">
    <source>
        <dbReference type="ARBA" id="ARBA00038359"/>
    </source>
</evidence>
<dbReference type="InterPro" id="IPR052337">
    <property type="entry name" value="SAT4-like"/>
</dbReference>
<sequence>MFAPSDLGPTVTITAFTLTSISTLVVTIRFYCRIWVVGRLKLYDYIMSAAVLCTWGLCVVNYYQLAFGTGYSGSRSLPSDTPPPPLHPDALEVILLGAARSWYAYRLLYMADLALIKLSILAFYLSIATQRTFRILVHVCIAFVVVYSTIMIFLNGFQCPGRHSLPLTAAIFKERTAPHCLHLATLDYSQAAANMFSDIFILVLPMPVLLKLRMPTSKRISLLVVFSVGLLVPIASGCYIWGVYLWATSGEKAQYYGAYPLFWSQVEVNTGIICASAPSLQPLLKRLFGELSRFRRGHSAYYYYGGDGPNAMTEAANTDTRRRAVGLNRGNDTLIDLTVPASSYQPRKHNEADVVENKFVVVRELDEEEELRNRIRTFASHRSSEYSPEPKSPARPRDILSSG</sequence>
<evidence type="ECO:0000256" key="6">
    <source>
        <dbReference type="SAM" id="MobiDB-lite"/>
    </source>
</evidence>
<dbReference type="OrthoDB" id="3934549at2759"/>
<gene>
    <name evidence="9" type="ORF">BDV95DRAFT_41746</name>
</gene>
<feature type="transmembrane region" description="Helical" evidence="7">
    <location>
        <begin position="107"/>
        <end position="128"/>
    </location>
</feature>
<accession>A0A7C8M5V1</accession>
<dbReference type="Pfam" id="PF20684">
    <property type="entry name" value="Fung_rhodopsin"/>
    <property type="match status" value="1"/>
</dbReference>
<feature type="transmembrane region" description="Helical" evidence="7">
    <location>
        <begin position="135"/>
        <end position="157"/>
    </location>
</feature>
<name>A0A7C8M5V1_9PLEO</name>
<dbReference type="EMBL" id="JAADJZ010000011">
    <property type="protein sequence ID" value="KAF2871500.1"/>
    <property type="molecule type" value="Genomic_DNA"/>
</dbReference>
<feature type="transmembrane region" description="Helical" evidence="7">
    <location>
        <begin position="43"/>
        <end position="63"/>
    </location>
</feature>
<feature type="transmembrane region" description="Helical" evidence="7">
    <location>
        <begin position="191"/>
        <end position="210"/>
    </location>
</feature>
<keyword evidence="10" id="KW-1185">Reference proteome</keyword>
<proteinExistence type="inferred from homology"/>
<dbReference type="Proteomes" id="UP000481861">
    <property type="component" value="Unassembled WGS sequence"/>
</dbReference>
<keyword evidence="2 7" id="KW-0812">Transmembrane</keyword>